<evidence type="ECO:0000313" key="2">
    <source>
        <dbReference type="EMBL" id="KAK0629997.1"/>
    </source>
</evidence>
<feature type="compositionally biased region" description="Low complexity" evidence="1">
    <location>
        <begin position="445"/>
        <end position="455"/>
    </location>
</feature>
<feature type="region of interest" description="Disordered" evidence="1">
    <location>
        <begin position="435"/>
        <end position="470"/>
    </location>
</feature>
<feature type="compositionally biased region" description="Polar residues" evidence="1">
    <location>
        <begin position="117"/>
        <end position="128"/>
    </location>
</feature>
<keyword evidence="3" id="KW-1185">Reference proteome</keyword>
<feature type="region of interest" description="Disordered" evidence="1">
    <location>
        <begin position="377"/>
        <end position="420"/>
    </location>
</feature>
<feature type="compositionally biased region" description="Low complexity" evidence="1">
    <location>
        <begin position="71"/>
        <end position="82"/>
    </location>
</feature>
<accession>A0AA39XAR5</accession>
<proteinExistence type="predicted"/>
<name>A0AA39XAR5_9PEZI</name>
<reference evidence="2" key="1">
    <citation type="submission" date="2023-06" db="EMBL/GenBank/DDBJ databases">
        <title>Genome-scale phylogeny and comparative genomics of the fungal order Sordariales.</title>
        <authorList>
            <consortium name="Lawrence Berkeley National Laboratory"/>
            <person name="Hensen N."/>
            <person name="Bonometti L."/>
            <person name="Westerberg I."/>
            <person name="Brannstrom I.O."/>
            <person name="Guillou S."/>
            <person name="Cros-Aarteil S."/>
            <person name="Calhoun S."/>
            <person name="Haridas S."/>
            <person name="Kuo A."/>
            <person name="Mondo S."/>
            <person name="Pangilinan J."/>
            <person name="Riley R."/>
            <person name="LaButti K."/>
            <person name="Andreopoulos B."/>
            <person name="Lipzen A."/>
            <person name="Chen C."/>
            <person name="Yanf M."/>
            <person name="Daum C."/>
            <person name="Ng V."/>
            <person name="Clum A."/>
            <person name="Steindorff A."/>
            <person name="Ohm R."/>
            <person name="Martin F."/>
            <person name="Silar P."/>
            <person name="Natvig D."/>
            <person name="Lalanne C."/>
            <person name="Gautier V."/>
            <person name="Ament-velasquez S.L."/>
            <person name="Kruys A."/>
            <person name="Hutchinson M.I."/>
            <person name="Powell A.J."/>
            <person name="Barry K."/>
            <person name="Miller A.N."/>
            <person name="Grigoriev I.V."/>
            <person name="Debuchy R."/>
            <person name="Gladieux P."/>
            <person name="Thoren M.H."/>
            <person name="Johannesson H."/>
        </authorList>
    </citation>
    <scope>NUCLEOTIDE SEQUENCE</scope>
    <source>
        <strain evidence="2">SMH3391-2</strain>
    </source>
</reference>
<gene>
    <name evidence="2" type="ORF">B0T17DRAFT_206824</name>
</gene>
<sequence>MAEVTLYSHDHRRGGLSHRLPTASPAPRAPFLSPHVFRDIGLDLLHMNYNSSSSSSISNAGPPIYLLGGRSASVSSSSSSPSLRAIKRPTSRASRTLSPAAAATESAAGVSPGIGRPQNSISSYVSHQSPQPSYQASFVTHTPLPSSLVLSPPHYLQQPQVNSQMPMYQRQISAPGAYAQPSAFAYHMSPLPSQPSPLSFHVFPPIYSSFSASSYQEPLSPPATAAASMSQYSTSLTSYQPQQRGRHGPSGFQKLPAEVLNLLKFHLGYLGVIALSRANKWCYSIFDPNECSHDEKIAGVRDAEKFYRRYFPNRKPTPPVSSIGNGRQQGRGMAPRNPGFFACYYCYRIKGPDQFELFTWNNSPAKDVNCKTELDPDLDDAYDHGPDQESISTSSRGPFAGIYLPPSAPLSGPSSQNQFYDPTLTRTELDAKIKMEKEKAKRRASSSSAAAAAASTFKQHSGSNNSYQDHNVSPRIKSTWGQRRCCVPCGLQHDVYGPGDLIELFTGKNDAVWICYCRKTHRRPIELSCQDCQAFIPLSTPGRRRG</sequence>
<feature type="compositionally biased region" description="Polar residues" evidence="1">
    <location>
        <begin position="456"/>
        <end position="470"/>
    </location>
</feature>
<feature type="region of interest" description="Disordered" evidence="1">
    <location>
        <begin position="70"/>
        <end position="128"/>
    </location>
</feature>
<evidence type="ECO:0000313" key="3">
    <source>
        <dbReference type="Proteomes" id="UP001174934"/>
    </source>
</evidence>
<evidence type="ECO:0000256" key="1">
    <source>
        <dbReference type="SAM" id="MobiDB-lite"/>
    </source>
</evidence>
<dbReference type="Proteomes" id="UP001174934">
    <property type="component" value="Unassembled WGS sequence"/>
</dbReference>
<protein>
    <submittedName>
        <fullName evidence="2">Uncharacterized protein</fullName>
    </submittedName>
</protein>
<dbReference type="EMBL" id="JAULSR010000002">
    <property type="protein sequence ID" value="KAK0629997.1"/>
    <property type="molecule type" value="Genomic_DNA"/>
</dbReference>
<feature type="region of interest" description="Disordered" evidence="1">
    <location>
        <begin position="1"/>
        <end position="28"/>
    </location>
</feature>
<dbReference type="AlphaFoldDB" id="A0AA39XAR5"/>
<comment type="caution">
    <text evidence="2">The sequence shown here is derived from an EMBL/GenBank/DDBJ whole genome shotgun (WGS) entry which is preliminary data.</text>
</comment>
<organism evidence="2 3">
    <name type="scientific">Bombardia bombarda</name>
    <dbReference type="NCBI Taxonomy" id="252184"/>
    <lineage>
        <taxon>Eukaryota</taxon>
        <taxon>Fungi</taxon>
        <taxon>Dikarya</taxon>
        <taxon>Ascomycota</taxon>
        <taxon>Pezizomycotina</taxon>
        <taxon>Sordariomycetes</taxon>
        <taxon>Sordariomycetidae</taxon>
        <taxon>Sordariales</taxon>
        <taxon>Lasiosphaeriaceae</taxon>
        <taxon>Bombardia</taxon>
    </lineage>
</organism>